<dbReference type="EMBL" id="RCWN01000001">
    <property type="protein sequence ID" value="RLQ87374.1"/>
    <property type="molecule type" value="Genomic_DNA"/>
</dbReference>
<dbReference type="AlphaFoldDB" id="A0A3L7JAC8"/>
<feature type="compositionally biased region" description="Basic and acidic residues" evidence="1">
    <location>
        <begin position="309"/>
        <end position="323"/>
    </location>
</feature>
<keyword evidence="3" id="KW-1185">Reference proteome</keyword>
<organism evidence="2 3">
    <name type="scientific">Notoacmeibacter ruber</name>
    <dbReference type="NCBI Taxonomy" id="2670375"/>
    <lineage>
        <taxon>Bacteria</taxon>
        <taxon>Pseudomonadati</taxon>
        <taxon>Pseudomonadota</taxon>
        <taxon>Alphaproteobacteria</taxon>
        <taxon>Hyphomicrobiales</taxon>
        <taxon>Notoacmeibacteraceae</taxon>
        <taxon>Notoacmeibacter</taxon>
    </lineage>
</organism>
<evidence type="ECO:0000313" key="3">
    <source>
        <dbReference type="Proteomes" id="UP000281094"/>
    </source>
</evidence>
<name>A0A3L7JAC8_9HYPH</name>
<feature type="region of interest" description="Disordered" evidence="1">
    <location>
        <begin position="308"/>
        <end position="330"/>
    </location>
</feature>
<gene>
    <name evidence="2" type="ORF">D8780_03270</name>
</gene>
<protein>
    <submittedName>
        <fullName evidence="2">Uncharacterized protein</fullName>
    </submittedName>
</protein>
<accession>A0A3L7JAC8</accession>
<evidence type="ECO:0000256" key="1">
    <source>
        <dbReference type="SAM" id="MobiDB-lite"/>
    </source>
</evidence>
<sequence>MATALVARTSKTCNLFSDDQSTFRTFNAGAGPIGPEPQTLHDEQIVAVVEELGRSVVDAALSTAKCCDDDPLLRDLTPLGSLARSLVTRAGQVIPDIIATVLRANGQTVLREFALPQTQTARDLVANNRMTGPIMLPHNDGIVGYLHADLIVIDPDTHHATILECVRGSTALSKPKTKALIRSVRTATLSARSALGAEGYRVDDVTCGVYERYGRAGHDDDMTIREEAIDDFFGVPIAPYLMHFDGCVYSHLSEAVPDALGAVIAMHSGIVDPSAEMTGRPSTEAPRLSRVSLAGNIMSIDVAKLVSPADRRRSREAESDERQPAGPARR</sequence>
<dbReference type="RefSeq" id="WP_121644342.1">
    <property type="nucleotide sequence ID" value="NZ_RCWN01000001.1"/>
</dbReference>
<reference evidence="2 3" key="1">
    <citation type="submission" date="2018-10" db="EMBL/GenBank/DDBJ databases">
        <title>Notoacmeibacter sp. M2BS9Y-3-1, whole genome shotgun sequence.</title>
        <authorList>
            <person name="Tuo L."/>
        </authorList>
    </citation>
    <scope>NUCLEOTIDE SEQUENCE [LARGE SCALE GENOMIC DNA]</scope>
    <source>
        <strain evidence="2 3">M2BS9Y-3-1</strain>
    </source>
</reference>
<dbReference type="Proteomes" id="UP000281094">
    <property type="component" value="Unassembled WGS sequence"/>
</dbReference>
<evidence type="ECO:0000313" key="2">
    <source>
        <dbReference type="EMBL" id="RLQ87374.1"/>
    </source>
</evidence>
<comment type="caution">
    <text evidence="2">The sequence shown here is derived from an EMBL/GenBank/DDBJ whole genome shotgun (WGS) entry which is preliminary data.</text>
</comment>
<proteinExistence type="predicted"/>